<dbReference type="EMBL" id="QFNY01000232">
    <property type="protein sequence ID" value="PZO99038.1"/>
    <property type="molecule type" value="Genomic_DNA"/>
</dbReference>
<evidence type="ECO:0000313" key="1">
    <source>
        <dbReference type="EMBL" id="PZO99038.1"/>
    </source>
</evidence>
<comment type="caution">
    <text evidence="1">The sequence shown here is derived from an EMBL/GenBank/DDBJ whole genome shotgun (WGS) entry which is preliminary data.</text>
</comment>
<reference evidence="1 2" key="1">
    <citation type="submission" date="2017-11" db="EMBL/GenBank/DDBJ databases">
        <title>Infants hospitalized years apart are colonized by the same room-sourced microbial strains.</title>
        <authorList>
            <person name="Brooks B."/>
            <person name="Olm M.R."/>
            <person name="Firek B.A."/>
            <person name="Baker R."/>
            <person name="Thomas B.C."/>
            <person name="Morowitz M.J."/>
            <person name="Banfield J.F."/>
        </authorList>
    </citation>
    <scope>NUCLEOTIDE SEQUENCE [LARGE SCALE GENOMIC DNA]</scope>
    <source>
        <strain evidence="1">S2_012_000_R3_87</strain>
    </source>
</reference>
<dbReference type="GeneID" id="60605253"/>
<name>A0A2W5CYR1_9CORY</name>
<dbReference type="RefSeq" id="WP_012359706.1">
    <property type="nucleotide sequence ID" value="NZ_CP065982.1"/>
</dbReference>
<sequence>MAFGKITFEPGERILAELCPNRRSLVFPVFELLLITGVTWALIGLIDHFLDAEALRLLGYSLRVPSQLAQQVGEPLYVAAQWGRRALVVLWLFLAWRRCGSQMVFRARSRMMLTNERLITATGHWRSQTAQVPLEYIVDARAKGSTVSVFVMGTRNPIVLRDVPYAKRFVRLIRSYTRAL</sequence>
<organism evidence="1 2">
    <name type="scientific">Corynebacterium urealyticum</name>
    <dbReference type="NCBI Taxonomy" id="43771"/>
    <lineage>
        <taxon>Bacteria</taxon>
        <taxon>Bacillati</taxon>
        <taxon>Actinomycetota</taxon>
        <taxon>Actinomycetes</taxon>
        <taxon>Mycobacteriales</taxon>
        <taxon>Corynebacteriaceae</taxon>
        <taxon>Corynebacterium</taxon>
    </lineage>
</organism>
<proteinExistence type="predicted"/>
<dbReference type="OMA" id="ITGICWM"/>
<dbReference type="AlphaFoldDB" id="A0A2W5CYR1"/>
<protein>
    <submittedName>
        <fullName evidence="1">Uncharacterized protein</fullName>
    </submittedName>
</protein>
<accession>A0A2W5CYR1</accession>
<gene>
    <name evidence="1" type="ORF">DI609_09195</name>
</gene>
<dbReference type="Proteomes" id="UP000249451">
    <property type="component" value="Unassembled WGS sequence"/>
</dbReference>
<evidence type="ECO:0000313" key="2">
    <source>
        <dbReference type="Proteomes" id="UP000249451"/>
    </source>
</evidence>